<evidence type="ECO:0000313" key="2">
    <source>
        <dbReference type="EMBL" id="CAG6730392.1"/>
    </source>
</evidence>
<keyword evidence="1" id="KW-0472">Membrane</keyword>
<dbReference type="EMBL" id="HBUF01381346">
    <property type="protein sequence ID" value="CAG6730389.1"/>
    <property type="molecule type" value="Transcribed_RNA"/>
</dbReference>
<evidence type="ECO:0000256" key="1">
    <source>
        <dbReference type="SAM" id="Phobius"/>
    </source>
</evidence>
<sequence>MIVNSILYIVLLFSFRFRFRVASRDFSSFVRLSYFISTGKKKIFNFILCFLFSFFLVTCFFVLFIFSFSVFCFFCDFYKICLTFLLSSPILTDNDKLSIIFFILLVVLFI</sequence>
<proteinExistence type="predicted"/>
<keyword evidence="1" id="KW-1133">Transmembrane helix</keyword>
<feature type="transmembrane region" description="Helical" evidence="1">
    <location>
        <begin position="6"/>
        <end position="22"/>
    </location>
</feature>
<keyword evidence="1" id="KW-0812">Transmembrane</keyword>
<dbReference type="AlphaFoldDB" id="A0A8D9DV46"/>
<organism evidence="2">
    <name type="scientific">Cacopsylla melanoneura</name>
    <dbReference type="NCBI Taxonomy" id="428564"/>
    <lineage>
        <taxon>Eukaryota</taxon>
        <taxon>Metazoa</taxon>
        <taxon>Ecdysozoa</taxon>
        <taxon>Arthropoda</taxon>
        <taxon>Hexapoda</taxon>
        <taxon>Insecta</taxon>
        <taxon>Pterygota</taxon>
        <taxon>Neoptera</taxon>
        <taxon>Paraneoptera</taxon>
        <taxon>Hemiptera</taxon>
        <taxon>Sternorrhyncha</taxon>
        <taxon>Psylloidea</taxon>
        <taxon>Psyllidae</taxon>
        <taxon>Psyllinae</taxon>
        <taxon>Cacopsylla</taxon>
    </lineage>
</organism>
<dbReference type="EMBL" id="HBUF01381347">
    <property type="protein sequence ID" value="CAG6730392.1"/>
    <property type="molecule type" value="Transcribed_RNA"/>
</dbReference>
<feature type="transmembrane region" description="Helical" evidence="1">
    <location>
        <begin position="43"/>
        <end position="70"/>
    </location>
</feature>
<protein>
    <submittedName>
        <fullName evidence="2">Uncharacterized protein</fullName>
    </submittedName>
</protein>
<reference evidence="2" key="1">
    <citation type="submission" date="2021-05" db="EMBL/GenBank/DDBJ databases">
        <authorList>
            <person name="Alioto T."/>
            <person name="Alioto T."/>
            <person name="Gomez Garrido J."/>
        </authorList>
    </citation>
    <scope>NUCLEOTIDE SEQUENCE</scope>
</reference>
<accession>A0A8D9DV46</accession>
<name>A0A8D9DV46_9HEMI</name>